<gene>
    <name evidence="3" type="ORF">B4U45_25115</name>
    <name evidence="4" type="ORF">LAUMK42_02060</name>
    <name evidence="5" type="ORF">LAUMK4_01845</name>
</gene>
<keyword evidence="1" id="KW-0732">Signal</keyword>
<dbReference type="InterPro" id="IPR035992">
    <property type="entry name" value="Ricin_B-like_lectins"/>
</dbReference>
<dbReference type="AlphaFoldDB" id="A0A1X0LEM5"/>
<feature type="chain" id="PRO_5044567151" description="Ricin B lectin domain-containing protein" evidence="1">
    <location>
        <begin position="34"/>
        <end position="161"/>
    </location>
</feature>
<dbReference type="Proteomes" id="UP000192335">
    <property type="component" value="Unassembled WGS sequence"/>
</dbReference>
<dbReference type="Proteomes" id="UP000271464">
    <property type="component" value="Unassembled WGS sequence"/>
</dbReference>
<dbReference type="EMBL" id="MWQA01000001">
    <property type="protein sequence ID" value="ORC09390.1"/>
    <property type="molecule type" value="Genomic_DNA"/>
</dbReference>
<evidence type="ECO:0000313" key="6">
    <source>
        <dbReference type="Proteomes" id="UP000192335"/>
    </source>
</evidence>
<evidence type="ECO:0000256" key="1">
    <source>
        <dbReference type="SAM" id="SignalP"/>
    </source>
</evidence>
<evidence type="ECO:0000313" key="4">
    <source>
        <dbReference type="EMBL" id="VAZ83247.1"/>
    </source>
</evidence>
<sequence>MNKLQMISGVRRGVAASAAAFGVALLSAGVASADDDTFQLRSRLGNFCLDTPSGNVYTPTVINPCDGSPTQRWHVAPLLRIESVAFPGACLGDMLFSQWVSVNRCYMNDQPWIIQPNGQVTGNLFDTPCLNVDGGVANPGTHVIVALCAPDNPAEEWDTIS</sequence>
<dbReference type="InterPro" id="IPR000772">
    <property type="entry name" value="Ricin_B_lectin"/>
</dbReference>
<dbReference type="RefSeq" id="WP_075549974.1">
    <property type="nucleotide sequence ID" value="NZ_CADEAW010000010.1"/>
</dbReference>
<dbReference type="Proteomes" id="UP000279331">
    <property type="component" value="Unassembled WGS sequence"/>
</dbReference>
<reference evidence="3 6" key="1">
    <citation type="submission" date="2017-02" db="EMBL/GenBank/DDBJ databases">
        <title>Mycobacterium kansasii genomes.</title>
        <authorList>
            <person name="Borowka P."/>
            <person name="Strapagiel D."/>
            <person name="Marciniak B."/>
            <person name="Lach J."/>
            <person name="Bakula Z."/>
            <person name="Van Ingen J."/>
            <person name="Safianowska A."/>
            <person name="Brzostek A."/>
            <person name="Dziadek J."/>
            <person name="Jagielski T."/>
        </authorList>
    </citation>
    <scope>NUCLEOTIDE SEQUENCE [LARGE SCALE GENOMIC DNA]</scope>
    <source>
        <strain evidence="3 6">12MK</strain>
    </source>
</reference>
<dbReference type="Pfam" id="PF00652">
    <property type="entry name" value="Ricin_B_lectin"/>
    <property type="match status" value="1"/>
</dbReference>
<evidence type="ECO:0000313" key="7">
    <source>
        <dbReference type="Proteomes" id="UP000271464"/>
    </source>
</evidence>
<evidence type="ECO:0000313" key="3">
    <source>
        <dbReference type="EMBL" id="ORC09390.1"/>
    </source>
</evidence>
<feature type="signal peptide" evidence="1">
    <location>
        <begin position="1"/>
        <end position="33"/>
    </location>
</feature>
<reference evidence="7 8" key="2">
    <citation type="submission" date="2018-09" db="EMBL/GenBank/DDBJ databases">
        <authorList>
            <person name="Tagini F."/>
        </authorList>
    </citation>
    <scope>NUCLEOTIDE SEQUENCE [LARGE SCALE GENOMIC DNA]</scope>
    <source>
        <strain evidence="5 7">MK4</strain>
        <strain evidence="4 8">MK42</strain>
    </source>
</reference>
<accession>A0A1X0LEM5</accession>
<dbReference type="CDD" id="cd00161">
    <property type="entry name" value="beta-trefoil_Ricin-like"/>
    <property type="match status" value="1"/>
</dbReference>
<dbReference type="PROSITE" id="PS50231">
    <property type="entry name" value="RICIN_B_LECTIN"/>
    <property type="match status" value="1"/>
</dbReference>
<evidence type="ECO:0000313" key="5">
    <source>
        <dbReference type="EMBL" id="VAZ91600.1"/>
    </source>
</evidence>
<feature type="domain" description="Ricin B lectin" evidence="2">
    <location>
        <begin position="37"/>
        <end position="157"/>
    </location>
</feature>
<comment type="caution">
    <text evidence="3">The sequence shown here is derived from an EMBL/GenBank/DDBJ whole genome shotgun (WGS) entry which is preliminary data.</text>
</comment>
<dbReference type="EMBL" id="UPHL01000048">
    <property type="protein sequence ID" value="VAZ83247.1"/>
    <property type="molecule type" value="Genomic_DNA"/>
</dbReference>
<dbReference type="OrthoDB" id="4192775at2"/>
<organism evidence="3 6">
    <name type="scientific">Mycobacterium persicum</name>
    <dbReference type="NCBI Taxonomy" id="1487726"/>
    <lineage>
        <taxon>Bacteria</taxon>
        <taxon>Bacillati</taxon>
        <taxon>Actinomycetota</taxon>
        <taxon>Actinomycetes</taxon>
        <taxon>Mycobacteriales</taxon>
        <taxon>Mycobacteriaceae</taxon>
        <taxon>Mycobacterium</taxon>
    </lineage>
</organism>
<dbReference type="GeneID" id="66600692"/>
<evidence type="ECO:0000259" key="2">
    <source>
        <dbReference type="Pfam" id="PF00652"/>
    </source>
</evidence>
<dbReference type="SUPFAM" id="SSF50370">
    <property type="entry name" value="Ricin B-like lectins"/>
    <property type="match status" value="1"/>
</dbReference>
<protein>
    <recommendedName>
        <fullName evidence="2">Ricin B lectin domain-containing protein</fullName>
    </recommendedName>
</protein>
<keyword evidence="7" id="KW-1185">Reference proteome</keyword>
<evidence type="ECO:0000313" key="8">
    <source>
        <dbReference type="Proteomes" id="UP000279331"/>
    </source>
</evidence>
<dbReference type="EMBL" id="UPHM01000038">
    <property type="protein sequence ID" value="VAZ91600.1"/>
    <property type="molecule type" value="Genomic_DNA"/>
</dbReference>
<name>A0A1X0LEM5_9MYCO</name>
<dbReference type="Gene3D" id="2.80.10.50">
    <property type="match status" value="1"/>
</dbReference>
<proteinExistence type="predicted"/>